<dbReference type="OrthoDB" id="9766299at2"/>
<protein>
    <submittedName>
        <fullName evidence="5">Glycosyl transferase</fullName>
    </submittedName>
</protein>
<keyword evidence="4" id="KW-0812">Transmembrane</keyword>
<keyword evidence="6" id="KW-1185">Reference proteome</keyword>
<dbReference type="Proteomes" id="UP000076567">
    <property type="component" value="Unassembled WGS sequence"/>
</dbReference>
<dbReference type="CDD" id="cd06423">
    <property type="entry name" value="CESA_like"/>
    <property type="match status" value="1"/>
</dbReference>
<evidence type="ECO:0000256" key="1">
    <source>
        <dbReference type="ARBA" id="ARBA00006739"/>
    </source>
</evidence>
<evidence type="ECO:0000256" key="4">
    <source>
        <dbReference type="SAM" id="Phobius"/>
    </source>
</evidence>
<dbReference type="Pfam" id="PF13641">
    <property type="entry name" value="Glyco_tranf_2_3"/>
    <property type="match status" value="1"/>
</dbReference>
<feature type="transmembrane region" description="Helical" evidence="4">
    <location>
        <begin position="354"/>
        <end position="372"/>
    </location>
</feature>
<sequence>MKTEFNYSFPPRREIRKPLKKKIYIPIITKFWTSHIIAFLWMAFSIYVSIPWLDDLSEIVTFPIALFIITGISYVPGYLNAFLVISLFFDKQPPFKNEHPNEKVSVLIAARNEEEVIARTLRYISKQDYSGPIEVFVIDNASTDKTFTIAANAGIMFNLDVRVIKEEVPGKFNALNTALKSVTTNYVITLDADTILHQSAIRLLVARITSSPANICAVAGSVLVRNSRGNLLARIQEWDYFLGIASIKRLQGLYQGTLVAQGAFSIYDTQRIKDMGGWPDAIGEDIVLTWNLLKKGWKVYFEPLAVAFTDVPDTLTHFAKQRSRWARGMIEALKQTKPWEQPEPYIKYLTGINLIMPYLDIVYTFCWLPGLILSFFGYYWIVGLTTLLVLPLTLISYGFLYYYQKNVFKRLELRIRKNILGFFVFVCFYQMLMSPISTWGYIQEAFKLKRVWK</sequence>
<dbReference type="EMBL" id="LRFC01000038">
    <property type="protein sequence ID" value="KZE64230.1"/>
    <property type="molecule type" value="Genomic_DNA"/>
</dbReference>
<keyword evidence="4" id="KW-0472">Membrane</keyword>
<name>A0A165N1D5_9BACL</name>
<organism evidence="5 6">
    <name type="scientific">Fictibacillus phosphorivorans</name>
    <dbReference type="NCBI Taxonomy" id="1221500"/>
    <lineage>
        <taxon>Bacteria</taxon>
        <taxon>Bacillati</taxon>
        <taxon>Bacillota</taxon>
        <taxon>Bacilli</taxon>
        <taxon>Bacillales</taxon>
        <taxon>Fictibacillaceae</taxon>
        <taxon>Fictibacillus</taxon>
    </lineage>
</organism>
<keyword evidence="4" id="KW-1133">Transmembrane helix</keyword>
<evidence type="ECO:0000313" key="6">
    <source>
        <dbReference type="Proteomes" id="UP000076567"/>
    </source>
</evidence>
<feature type="transmembrane region" description="Helical" evidence="4">
    <location>
        <begin position="23"/>
        <end position="44"/>
    </location>
</feature>
<evidence type="ECO:0000256" key="2">
    <source>
        <dbReference type="ARBA" id="ARBA00022676"/>
    </source>
</evidence>
<feature type="transmembrane region" description="Helical" evidence="4">
    <location>
        <begin position="420"/>
        <end position="442"/>
    </location>
</feature>
<evidence type="ECO:0000313" key="5">
    <source>
        <dbReference type="EMBL" id="KZE64230.1"/>
    </source>
</evidence>
<dbReference type="AlphaFoldDB" id="A0A165N1D5"/>
<evidence type="ECO:0000256" key="3">
    <source>
        <dbReference type="ARBA" id="ARBA00022679"/>
    </source>
</evidence>
<reference evidence="6" key="1">
    <citation type="submission" date="2016-01" db="EMBL/GenBank/DDBJ databases">
        <title>Draft genome of Chromobacterium sp. F49.</title>
        <authorList>
            <person name="Hong K.W."/>
        </authorList>
    </citation>
    <scope>NUCLEOTIDE SEQUENCE [LARGE SCALE GENOMIC DNA]</scope>
    <source>
        <strain evidence="6">P7IIIA</strain>
    </source>
</reference>
<dbReference type="InterPro" id="IPR029044">
    <property type="entry name" value="Nucleotide-diphossugar_trans"/>
</dbReference>
<accession>A0A165N1D5</accession>
<dbReference type="PANTHER" id="PTHR43630:SF1">
    <property type="entry name" value="POLY-BETA-1,6-N-ACETYL-D-GLUCOSAMINE SYNTHASE"/>
    <property type="match status" value="1"/>
</dbReference>
<comment type="similarity">
    <text evidence="1">Belongs to the glycosyltransferase 2 family.</text>
</comment>
<proteinExistence type="inferred from homology"/>
<dbReference type="PANTHER" id="PTHR43630">
    <property type="entry name" value="POLY-BETA-1,6-N-ACETYL-D-GLUCOSAMINE SYNTHASE"/>
    <property type="match status" value="1"/>
</dbReference>
<dbReference type="Gene3D" id="3.90.550.10">
    <property type="entry name" value="Spore Coat Polysaccharide Biosynthesis Protein SpsA, Chain A"/>
    <property type="match status" value="1"/>
</dbReference>
<feature type="transmembrane region" description="Helical" evidence="4">
    <location>
        <begin position="378"/>
        <end position="400"/>
    </location>
</feature>
<keyword evidence="2" id="KW-0328">Glycosyltransferase</keyword>
<keyword evidence="3 5" id="KW-0808">Transferase</keyword>
<dbReference type="SUPFAM" id="SSF53448">
    <property type="entry name" value="Nucleotide-diphospho-sugar transferases"/>
    <property type="match status" value="1"/>
</dbReference>
<feature type="transmembrane region" description="Helical" evidence="4">
    <location>
        <begin position="64"/>
        <end position="89"/>
    </location>
</feature>
<dbReference type="GO" id="GO:0016757">
    <property type="term" value="F:glycosyltransferase activity"/>
    <property type="evidence" value="ECO:0007669"/>
    <property type="project" value="UniProtKB-KW"/>
</dbReference>
<comment type="caution">
    <text evidence="5">The sequence shown here is derived from an EMBL/GenBank/DDBJ whole genome shotgun (WGS) entry which is preliminary data.</text>
</comment>
<dbReference type="RefSeq" id="WP_066245386.1">
    <property type="nucleotide sequence ID" value="NZ_LRFC01000038.1"/>
</dbReference>
<gene>
    <name evidence="5" type="ORF">AWM68_14115</name>
</gene>